<dbReference type="RefSeq" id="WP_058527925.1">
    <property type="nucleotide sequence ID" value="NZ_CAAAHY010000005.1"/>
</dbReference>
<gene>
    <name evidence="1" type="ORF">Lery_2861</name>
</gene>
<dbReference type="STRING" id="448.Lery_2861"/>
<name>A0A0W0TGK9_LEGER</name>
<sequence length="294" mass="34237">MNADICKLCEKEAELKESHIIPKLIFRWLKQTSATGLLRKGTEINKPIQDGLKLQWLCFDCEQRFSRWESYFAKSIFHTLRKKDRANYNQNLLKFLVSLSWRVLAYSIELRAIDSFSPKIVTASNRAIVTWKNFLFDNIHHPCRYEQHLYNFFGEIESPNMEMSSNINRYLQRAVEIDVISNGEVAFVYNKLPGLLSIGYINLGNSREWRKTRVCVNQGQIMPMNYNFPAELWNIIQQKADNAQKLKNSISPVQQEKINKRILGNVDKAVQSETFKALESDIKLFGTDLAFSKN</sequence>
<keyword evidence="2" id="KW-1185">Reference proteome</keyword>
<dbReference type="OrthoDB" id="5518417at2"/>
<accession>A0A0W0TGK9</accession>
<dbReference type="AlphaFoldDB" id="A0A0W0TGK9"/>
<protein>
    <recommendedName>
        <fullName evidence="3">HNH endonuclease</fullName>
    </recommendedName>
</protein>
<evidence type="ECO:0000313" key="1">
    <source>
        <dbReference type="EMBL" id="KTC94694.1"/>
    </source>
</evidence>
<reference evidence="1 2" key="1">
    <citation type="submission" date="2015-11" db="EMBL/GenBank/DDBJ databases">
        <title>Genomic analysis of 38 Legionella species identifies large and diverse effector repertoires.</title>
        <authorList>
            <person name="Burstein D."/>
            <person name="Amaro F."/>
            <person name="Zusman T."/>
            <person name="Lifshitz Z."/>
            <person name="Cohen O."/>
            <person name="Gilbert J.A."/>
            <person name="Pupko T."/>
            <person name="Shuman H.A."/>
            <person name="Segal G."/>
        </authorList>
    </citation>
    <scope>NUCLEOTIDE SEQUENCE [LARGE SCALE GENOMIC DNA]</scope>
    <source>
        <strain evidence="1 2">SE-32A-C8</strain>
    </source>
</reference>
<evidence type="ECO:0008006" key="3">
    <source>
        <dbReference type="Google" id="ProtNLM"/>
    </source>
</evidence>
<proteinExistence type="predicted"/>
<dbReference type="EMBL" id="LNYA01000034">
    <property type="protein sequence ID" value="KTC94694.1"/>
    <property type="molecule type" value="Genomic_DNA"/>
</dbReference>
<comment type="caution">
    <text evidence="1">The sequence shown here is derived from an EMBL/GenBank/DDBJ whole genome shotgun (WGS) entry which is preliminary data.</text>
</comment>
<dbReference type="Proteomes" id="UP000054773">
    <property type="component" value="Unassembled WGS sequence"/>
</dbReference>
<dbReference type="PATRIC" id="fig|448.7.peg.3005"/>
<evidence type="ECO:0000313" key="2">
    <source>
        <dbReference type="Proteomes" id="UP000054773"/>
    </source>
</evidence>
<organism evidence="1 2">
    <name type="scientific">Legionella erythra</name>
    <dbReference type="NCBI Taxonomy" id="448"/>
    <lineage>
        <taxon>Bacteria</taxon>
        <taxon>Pseudomonadati</taxon>
        <taxon>Pseudomonadota</taxon>
        <taxon>Gammaproteobacteria</taxon>
        <taxon>Legionellales</taxon>
        <taxon>Legionellaceae</taxon>
        <taxon>Legionella</taxon>
    </lineage>
</organism>